<comment type="caution">
    <text evidence="2">The sequence shown here is derived from an EMBL/GenBank/DDBJ whole genome shotgun (WGS) entry which is preliminary data.</text>
</comment>
<sequence length="263" mass="30113">MKDEKKPASDVQIFPRKEPEVEYDSKDGFMKVIPRQSEPALESISTTDIKKQEKKIRDKTTNTDTGLLKRIGLRRSSTVSEESDEDDEPLVMELDEHFIHNIRLRISTKFKNGFNLAESLADIPIEFKVPVITTESQDFSVKGVSTKLGYFEVKEVKLEVVQSFQLYQKPFTRTIDVLSETLEDKRSIDVNGFKFNKKTRDYFYTTTLGEFISDSGPVLESISEPLMGTIGVSDYFMCESSLKISILILPSYRVIRARNLPKD</sequence>
<evidence type="ECO:0000313" key="3">
    <source>
        <dbReference type="Proteomes" id="UP001165063"/>
    </source>
</evidence>
<protein>
    <submittedName>
        <fullName evidence="2">Unnamed protein product</fullName>
    </submittedName>
</protein>
<proteinExistence type="predicted"/>
<dbReference type="EMBL" id="BSXU01010144">
    <property type="protein sequence ID" value="GME71097.1"/>
    <property type="molecule type" value="Genomic_DNA"/>
</dbReference>
<feature type="compositionally biased region" description="Basic and acidic residues" evidence="1">
    <location>
        <begin position="48"/>
        <end position="60"/>
    </location>
</feature>
<dbReference type="Proteomes" id="UP001165063">
    <property type="component" value="Unassembled WGS sequence"/>
</dbReference>
<name>A0A9W6T3G8_AMBMO</name>
<organism evidence="2 3">
    <name type="scientific">Ambrosiozyma monospora</name>
    <name type="common">Yeast</name>
    <name type="synonym">Endomycopsis monosporus</name>
    <dbReference type="NCBI Taxonomy" id="43982"/>
    <lineage>
        <taxon>Eukaryota</taxon>
        <taxon>Fungi</taxon>
        <taxon>Dikarya</taxon>
        <taxon>Ascomycota</taxon>
        <taxon>Saccharomycotina</taxon>
        <taxon>Pichiomycetes</taxon>
        <taxon>Pichiales</taxon>
        <taxon>Pichiaceae</taxon>
        <taxon>Ambrosiozyma</taxon>
    </lineage>
</organism>
<accession>A0A9W6T3G8</accession>
<evidence type="ECO:0000313" key="2">
    <source>
        <dbReference type="EMBL" id="GME71097.1"/>
    </source>
</evidence>
<gene>
    <name evidence="2" type="ORF">Amon01_000924900</name>
</gene>
<reference evidence="2" key="1">
    <citation type="submission" date="2023-04" db="EMBL/GenBank/DDBJ databases">
        <title>Ambrosiozyma monospora NBRC 1965.</title>
        <authorList>
            <person name="Ichikawa N."/>
            <person name="Sato H."/>
            <person name="Tonouchi N."/>
        </authorList>
    </citation>
    <scope>NUCLEOTIDE SEQUENCE</scope>
    <source>
        <strain evidence="2">NBRC 1965</strain>
    </source>
</reference>
<feature type="region of interest" description="Disordered" evidence="1">
    <location>
        <begin position="36"/>
        <end position="60"/>
    </location>
</feature>
<keyword evidence="3" id="KW-1185">Reference proteome</keyword>
<evidence type="ECO:0000256" key="1">
    <source>
        <dbReference type="SAM" id="MobiDB-lite"/>
    </source>
</evidence>
<dbReference type="AlphaFoldDB" id="A0A9W6T3G8"/>